<dbReference type="EMBL" id="CP022196">
    <property type="protein sequence ID" value="ATG48796.1"/>
    <property type="molecule type" value="Genomic_DNA"/>
</dbReference>
<feature type="domain" description="Potassium channel" evidence="2">
    <location>
        <begin position="109"/>
        <end position="178"/>
    </location>
</feature>
<reference evidence="3 4" key="1">
    <citation type="submission" date="2017-06" db="EMBL/GenBank/DDBJ databases">
        <title>Celeribacter sp. TSPH2 complete genome sequence.</title>
        <authorList>
            <person name="Woo J.-H."/>
            <person name="Kim H.-S."/>
        </authorList>
    </citation>
    <scope>NUCLEOTIDE SEQUENCE [LARGE SCALE GENOMIC DNA]</scope>
    <source>
        <strain evidence="3 4">TSPH2</strain>
    </source>
</reference>
<dbReference type="InterPro" id="IPR013099">
    <property type="entry name" value="K_chnl_dom"/>
</dbReference>
<dbReference type="SUPFAM" id="SSF81324">
    <property type="entry name" value="Voltage-gated potassium channels"/>
    <property type="match status" value="1"/>
</dbReference>
<dbReference type="KEGG" id="ceh:CEW89_15210"/>
<evidence type="ECO:0000259" key="2">
    <source>
        <dbReference type="Pfam" id="PF07885"/>
    </source>
</evidence>
<sequence>MAITFSDTIQLGLYILKFLFPKRTSTFGSNGRKVWSLLSLVIVLALIAEAAIPRLDISGQRFVAFVALIWSFAYFLLVIAAIPFLTSQNFWPNPARLAVDTLISISLSIMSFSLIYRIYEIIGPDQNIAPSVRDYIYFSTVTFSTLGFGDFRPATDARMFAALQSILGNLHLGMIVGTAFFAAQPK</sequence>
<feature type="transmembrane region" description="Helical" evidence="1">
    <location>
        <begin position="161"/>
        <end position="183"/>
    </location>
</feature>
<dbReference type="Pfam" id="PF07885">
    <property type="entry name" value="Ion_trans_2"/>
    <property type="match status" value="1"/>
</dbReference>
<evidence type="ECO:0000313" key="4">
    <source>
        <dbReference type="Proteomes" id="UP000217935"/>
    </source>
</evidence>
<dbReference type="AlphaFoldDB" id="A0A291GFL0"/>
<feature type="transmembrane region" description="Helical" evidence="1">
    <location>
        <begin position="64"/>
        <end position="85"/>
    </location>
</feature>
<accession>A0A291GFL0</accession>
<protein>
    <submittedName>
        <fullName evidence="3">Ion channel protein</fullName>
    </submittedName>
</protein>
<feature type="transmembrane region" description="Helical" evidence="1">
    <location>
        <begin position="34"/>
        <end position="52"/>
    </location>
</feature>
<keyword evidence="4" id="KW-1185">Reference proteome</keyword>
<dbReference type="Gene3D" id="1.10.287.70">
    <property type="match status" value="1"/>
</dbReference>
<evidence type="ECO:0000313" key="3">
    <source>
        <dbReference type="EMBL" id="ATG48796.1"/>
    </source>
</evidence>
<name>A0A291GFL0_9RHOB</name>
<organism evidence="3 4">
    <name type="scientific">Celeribacter ethanolicus</name>
    <dbReference type="NCBI Taxonomy" id="1758178"/>
    <lineage>
        <taxon>Bacteria</taxon>
        <taxon>Pseudomonadati</taxon>
        <taxon>Pseudomonadota</taxon>
        <taxon>Alphaproteobacteria</taxon>
        <taxon>Rhodobacterales</taxon>
        <taxon>Roseobacteraceae</taxon>
        <taxon>Celeribacter</taxon>
    </lineage>
</organism>
<dbReference type="OrthoDB" id="2974133at2"/>
<keyword evidence="1" id="KW-0812">Transmembrane</keyword>
<dbReference type="RefSeq" id="WP_096806465.1">
    <property type="nucleotide sequence ID" value="NZ_CP022196.1"/>
</dbReference>
<evidence type="ECO:0000256" key="1">
    <source>
        <dbReference type="SAM" id="Phobius"/>
    </source>
</evidence>
<dbReference type="Proteomes" id="UP000217935">
    <property type="component" value="Chromosome"/>
</dbReference>
<proteinExistence type="predicted"/>
<keyword evidence="1" id="KW-1133">Transmembrane helix</keyword>
<feature type="transmembrane region" description="Helical" evidence="1">
    <location>
        <begin position="97"/>
        <end position="119"/>
    </location>
</feature>
<keyword evidence="1" id="KW-0472">Membrane</keyword>
<gene>
    <name evidence="3" type="ORF">CEW89_15210</name>
</gene>